<keyword evidence="1" id="KW-0812">Transmembrane</keyword>
<dbReference type="Proteomes" id="UP000593564">
    <property type="component" value="Unassembled WGS sequence"/>
</dbReference>
<feature type="transmembrane region" description="Helical" evidence="1">
    <location>
        <begin position="177"/>
        <end position="195"/>
    </location>
</feature>
<feature type="non-terminal residue" evidence="2">
    <location>
        <position position="1"/>
    </location>
</feature>
<evidence type="ECO:0000256" key="1">
    <source>
        <dbReference type="SAM" id="Phobius"/>
    </source>
</evidence>
<name>A0A7J7GRI9_CAMSI</name>
<keyword evidence="1" id="KW-1133">Transmembrane helix</keyword>
<dbReference type="EMBL" id="JACBKZ010000008">
    <property type="protein sequence ID" value="KAF5943409.1"/>
    <property type="molecule type" value="Genomic_DNA"/>
</dbReference>
<keyword evidence="1" id="KW-0472">Membrane</keyword>
<accession>A0A7J7GRI9</accession>
<reference evidence="3" key="1">
    <citation type="journal article" date="2020" name="Nat. Commun.">
        <title>Genome assembly of wild tea tree DASZ reveals pedigree and selection history of tea varieties.</title>
        <authorList>
            <person name="Zhang W."/>
            <person name="Zhang Y."/>
            <person name="Qiu H."/>
            <person name="Guo Y."/>
            <person name="Wan H."/>
            <person name="Zhang X."/>
            <person name="Scossa F."/>
            <person name="Alseekh S."/>
            <person name="Zhang Q."/>
            <person name="Wang P."/>
            <person name="Xu L."/>
            <person name="Schmidt M.H."/>
            <person name="Jia X."/>
            <person name="Li D."/>
            <person name="Zhu A."/>
            <person name="Guo F."/>
            <person name="Chen W."/>
            <person name="Ni D."/>
            <person name="Usadel B."/>
            <person name="Fernie A.R."/>
            <person name="Wen W."/>
        </authorList>
    </citation>
    <scope>NUCLEOTIDE SEQUENCE [LARGE SCALE GENOMIC DNA]</scope>
    <source>
        <strain evidence="3">cv. G240</strain>
    </source>
</reference>
<dbReference type="PANTHER" id="PTHR23130">
    <property type="entry name" value="CYTOCHROME B561 AND DOMON DOMAIN-CONTAINING PROTEIN"/>
    <property type="match status" value="1"/>
</dbReference>
<gene>
    <name evidence="2" type="ORF">HYC85_017486</name>
</gene>
<sequence>KVLGGIPDLQQYRHSHVTPFTWVAWGINPKPNKMVGTHAIIAYQKPYGNMVVYTAFVDSYATQLQEGNLSFLQDGPITSNHLGIHDLSGHHLQSIGAFNLLSGQAFTSHGSDSKTKLKIASSYNALMLGHYDANWPFGGKLFEGGWTGSGPFIVLPPYCCSTLRLYNRLGRSKSSGIHHPCHLGIGIILFSLGLLQDHKYRYLWNLFHHNTGYVVILLSFFNTWLGFNILKPAKEWVITYGVVFGALILSAFLLEVWKKFARDRTGGAHEEVHKSASTSPGCKSSGLPYGCLLNRFLTSLGVLTFDDDEFASLIKPVTKLTVSQSQAHVKGGSFGAGTSNADDDLLAEKAEIDAVAAGAAEMRPRSFHGQLLYANIHVTIHNSNISQDQGYVLYCIDRHLPKDLPEMIVSKMIGDDLLAEKADIDAVAAGAAEMRPRSFHGQLRQFKQCQKAWQKRLIKFSAVSYGVTVIQGGNFEWFAGKKSF</sequence>
<evidence type="ECO:0000313" key="3">
    <source>
        <dbReference type="Proteomes" id="UP000593564"/>
    </source>
</evidence>
<dbReference type="CDD" id="cd08760">
    <property type="entry name" value="Cyt_b561_FRRS1_like"/>
    <property type="match status" value="1"/>
</dbReference>
<dbReference type="PANTHER" id="PTHR23130:SF199">
    <property type="entry name" value="CYTOCHROME B561 AND DOMON DOMAIN-CONTAINING PROTEIN"/>
    <property type="match status" value="1"/>
</dbReference>
<reference evidence="2 3" key="2">
    <citation type="submission" date="2020-07" db="EMBL/GenBank/DDBJ databases">
        <title>Genome assembly of wild tea tree DASZ reveals pedigree and selection history of tea varieties.</title>
        <authorList>
            <person name="Zhang W."/>
        </authorList>
    </citation>
    <scope>NUCLEOTIDE SEQUENCE [LARGE SCALE GENOMIC DNA]</scope>
    <source>
        <strain evidence="3">cv. G240</strain>
        <tissue evidence="2">Leaf</tissue>
    </source>
</reference>
<dbReference type="AlphaFoldDB" id="A0A7J7GRI9"/>
<feature type="transmembrane region" description="Helical" evidence="1">
    <location>
        <begin position="202"/>
        <end position="225"/>
    </location>
</feature>
<organism evidence="2 3">
    <name type="scientific">Camellia sinensis</name>
    <name type="common">Tea plant</name>
    <name type="synonym">Thea sinensis</name>
    <dbReference type="NCBI Taxonomy" id="4442"/>
    <lineage>
        <taxon>Eukaryota</taxon>
        <taxon>Viridiplantae</taxon>
        <taxon>Streptophyta</taxon>
        <taxon>Embryophyta</taxon>
        <taxon>Tracheophyta</taxon>
        <taxon>Spermatophyta</taxon>
        <taxon>Magnoliopsida</taxon>
        <taxon>eudicotyledons</taxon>
        <taxon>Gunneridae</taxon>
        <taxon>Pentapetalae</taxon>
        <taxon>asterids</taxon>
        <taxon>Ericales</taxon>
        <taxon>Theaceae</taxon>
        <taxon>Camellia</taxon>
    </lineage>
</organism>
<protein>
    <submittedName>
        <fullName evidence="2">Uncharacterized protein</fullName>
    </submittedName>
</protein>
<feature type="transmembrane region" description="Helical" evidence="1">
    <location>
        <begin position="237"/>
        <end position="257"/>
    </location>
</feature>
<proteinExistence type="predicted"/>
<comment type="caution">
    <text evidence="2">The sequence shown here is derived from an EMBL/GenBank/DDBJ whole genome shotgun (WGS) entry which is preliminary data.</text>
</comment>
<evidence type="ECO:0000313" key="2">
    <source>
        <dbReference type="EMBL" id="KAF5943409.1"/>
    </source>
</evidence>
<keyword evidence="3" id="KW-1185">Reference proteome</keyword>